<evidence type="ECO:0000256" key="1">
    <source>
        <dbReference type="ARBA" id="ARBA00022801"/>
    </source>
</evidence>
<dbReference type="Gene3D" id="3.40.50.1820">
    <property type="entry name" value="alpha/beta hydrolase"/>
    <property type="match status" value="1"/>
</dbReference>
<feature type="domain" description="AB hydrolase-1" evidence="2">
    <location>
        <begin position="31"/>
        <end position="268"/>
    </location>
</feature>
<dbReference type="InterPro" id="IPR050266">
    <property type="entry name" value="AB_hydrolase_sf"/>
</dbReference>
<evidence type="ECO:0000313" key="3">
    <source>
        <dbReference type="EMBL" id="RMB82340.1"/>
    </source>
</evidence>
<keyword evidence="4" id="KW-1185">Reference proteome</keyword>
<dbReference type="Pfam" id="PF00561">
    <property type="entry name" value="Abhydrolase_1"/>
    <property type="match status" value="1"/>
</dbReference>
<gene>
    <name evidence="3" type="ORF">CTZ28_29850</name>
</gene>
<dbReference type="InterPro" id="IPR000073">
    <property type="entry name" value="AB_hydrolase_1"/>
</dbReference>
<dbReference type="PRINTS" id="PR00412">
    <property type="entry name" value="EPOXHYDRLASE"/>
</dbReference>
<keyword evidence="1 3" id="KW-0378">Hydrolase</keyword>
<comment type="caution">
    <text evidence="3">The sequence shown here is derived from an EMBL/GenBank/DDBJ whole genome shotgun (WGS) entry which is preliminary data.</text>
</comment>
<proteinExistence type="predicted"/>
<dbReference type="EMBL" id="PENI01000023">
    <property type="protein sequence ID" value="RMB82340.1"/>
    <property type="molecule type" value="Genomic_DNA"/>
</dbReference>
<sequence>MTDTNAVQVAAGFVDVPNFRVHYVEAGTGHPVVLLHGSGPGATGTTNFAPNIGPLAEKFRVIAVDMPGWGESDTQTEETGRDHVRVLVDLLDKLGIDKAALVGNSMGGTTAVSTAILHPDRVSHLITMGTPAPLQGAFSPSGLTEGLKILMHAYREPTPENMKRLVQVMCFDQQVATDELAQARSAAALARPEHLDSWNSQFDGPPRIPPYFELAGRMGAIIAPSLIIHGRDDRVVHYENSLHLVTRIPDSRMVLFNRCGHWAQIEHATEFNRLVSGFVVGQ</sequence>
<dbReference type="RefSeq" id="WP_121892859.1">
    <property type="nucleotide sequence ID" value="NZ_PENI01000023.1"/>
</dbReference>
<evidence type="ECO:0000259" key="2">
    <source>
        <dbReference type="Pfam" id="PF00561"/>
    </source>
</evidence>
<accession>A0A3M0I2E5</accession>
<dbReference type="GO" id="GO:0016020">
    <property type="term" value="C:membrane"/>
    <property type="evidence" value="ECO:0007669"/>
    <property type="project" value="TreeGrafter"/>
</dbReference>
<name>A0A3M0I2E5_9ACTN</name>
<dbReference type="InterPro" id="IPR000639">
    <property type="entry name" value="Epox_hydrolase-like"/>
</dbReference>
<dbReference type="PANTHER" id="PTHR43798">
    <property type="entry name" value="MONOACYLGLYCEROL LIPASE"/>
    <property type="match status" value="1"/>
</dbReference>
<dbReference type="GO" id="GO:0016787">
    <property type="term" value="F:hydrolase activity"/>
    <property type="evidence" value="ECO:0007669"/>
    <property type="project" value="UniProtKB-KW"/>
</dbReference>
<dbReference type="PRINTS" id="PR00111">
    <property type="entry name" value="ABHYDROLASE"/>
</dbReference>
<evidence type="ECO:0000313" key="4">
    <source>
        <dbReference type="Proteomes" id="UP000270471"/>
    </source>
</evidence>
<reference evidence="3 4" key="1">
    <citation type="submission" date="2017-11" db="EMBL/GenBank/DDBJ databases">
        <title>Draft genome of actinobacteria isolated from guarana (Paullinia cupana (Mart.) Ducke.</title>
        <authorList>
            <person name="Siqueira K.A."/>
            <person name="Liotti R.G."/>
            <person name="Mendes T.A.O."/>
            <person name="Soares M.A."/>
        </authorList>
    </citation>
    <scope>NUCLEOTIDE SEQUENCE [LARGE SCALE GENOMIC DNA]</scope>
    <source>
        <strain evidence="3 4">193</strain>
    </source>
</reference>
<dbReference type="SUPFAM" id="SSF53474">
    <property type="entry name" value="alpha/beta-Hydrolases"/>
    <property type="match status" value="1"/>
</dbReference>
<dbReference type="OrthoDB" id="9801162at2"/>
<organism evidence="3 4">
    <name type="scientific">Streptomyces shenzhenensis</name>
    <dbReference type="NCBI Taxonomy" id="943815"/>
    <lineage>
        <taxon>Bacteria</taxon>
        <taxon>Bacillati</taxon>
        <taxon>Actinomycetota</taxon>
        <taxon>Actinomycetes</taxon>
        <taxon>Kitasatosporales</taxon>
        <taxon>Streptomycetaceae</taxon>
        <taxon>Streptomyces</taxon>
    </lineage>
</organism>
<dbReference type="Proteomes" id="UP000270471">
    <property type="component" value="Unassembled WGS sequence"/>
</dbReference>
<dbReference type="InterPro" id="IPR029058">
    <property type="entry name" value="AB_hydrolase_fold"/>
</dbReference>
<dbReference type="PANTHER" id="PTHR43798:SF31">
    <property type="entry name" value="AB HYDROLASE SUPERFAMILY PROTEIN YCLE"/>
    <property type="match status" value="1"/>
</dbReference>
<dbReference type="AlphaFoldDB" id="A0A3M0I2E5"/>
<protein>
    <submittedName>
        <fullName evidence="3">Alpha/beta hydrolase</fullName>
    </submittedName>
</protein>